<feature type="compositionally biased region" description="Polar residues" evidence="1">
    <location>
        <begin position="266"/>
        <end position="305"/>
    </location>
</feature>
<reference evidence="2" key="2">
    <citation type="journal article" date="2015" name="Data Brief">
        <title>Shoot transcriptome of the giant reed, Arundo donax.</title>
        <authorList>
            <person name="Barrero R.A."/>
            <person name="Guerrero F.D."/>
            <person name="Moolhuijzen P."/>
            <person name="Goolsby J.A."/>
            <person name="Tidwell J."/>
            <person name="Bellgard S.E."/>
            <person name="Bellgard M.I."/>
        </authorList>
    </citation>
    <scope>NUCLEOTIDE SEQUENCE</scope>
    <source>
        <tissue evidence="2">Shoot tissue taken approximately 20 cm above the soil surface</tissue>
    </source>
</reference>
<feature type="region of interest" description="Disordered" evidence="1">
    <location>
        <begin position="1"/>
        <end position="128"/>
    </location>
</feature>
<evidence type="ECO:0000256" key="1">
    <source>
        <dbReference type="SAM" id="MobiDB-lite"/>
    </source>
</evidence>
<protein>
    <submittedName>
        <fullName evidence="2">Uncharacterized protein</fullName>
    </submittedName>
</protein>
<feature type="region of interest" description="Disordered" evidence="1">
    <location>
        <begin position="257"/>
        <end position="305"/>
    </location>
</feature>
<dbReference type="PANTHER" id="PTHR34480">
    <property type="entry name" value="OS01G0967800 PROTEIN-RELATED"/>
    <property type="match status" value="1"/>
</dbReference>
<feature type="compositionally biased region" description="Basic and acidic residues" evidence="1">
    <location>
        <begin position="1"/>
        <end position="11"/>
    </location>
</feature>
<name>A0A0A9AP61_ARUDO</name>
<evidence type="ECO:0000313" key="2">
    <source>
        <dbReference type="EMBL" id="JAD51618.1"/>
    </source>
</evidence>
<dbReference type="AlphaFoldDB" id="A0A0A9AP61"/>
<dbReference type="PANTHER" id="PTHR34480:SF14">
    <property type="entry name" value="OS01G0967800 PROTEIN"/>
    <property type="match status" value="1"/>
</dbReference>
<feature type="compositionally biased region" description="Polar residues" evidence="1">
    <location>
        <begin position="104"/>
        <end position="113"/>
    </location>
</feature>
<reference evidence="2" key="1">
    <citation type="submission" date="2014-09" db="EMBL/GenBank/DDBJ databases">
        <authorList>
            <person name="Magalhaes I.L.F."/>
            <person name="Oliveira U."/>
            <person name="Santos F.R."/>
            <person name="Vidigal T.H.D.A."/>
            <person name="Brescovit A.D."/>
            <person name="Santos A.J."/>
        </authorList>
    </citation>
    <scope>NUCLEOTIDE SEQUENCE</scope>
    <source>
        <tissue evidence="2">Shoot tissue taken approximately 20 cm above the soil surface</tissue>
    </source>
</reference>
<sequence>MPPPEPQRRGAADAGLSGRMPPPKQHHQAKGITGSISGGASQKQHRAKETVAGKGSSFDEDMNPRKRLLGNEKVGTVSCGGGALHKNSGGKEKMRRPFRLPNRMPSTTITQVQADGEKNTESNTSEDCSLSKCQPLSTLRSRRFAQLDIKDVNANAVPSMDAPHCSTTAQDWRESTAKHCAKEKASMSSSGRMLQKHRANQMGLNGEMPANEKVPKGSSGDLPQKQQAKQEMRPSQFRCQPLGIQVRGARDTATQLVTTSEKHTSCNKSLPRNSSLRTAGQQLRTTSSARRLNARTGSLDGNSAAQDCKESAANENSIVTECKDLQEANDAIQRLNEFGLGEDISPDEYIEYLDELPDDPVVNTYIKLDTEQMIPIYIRHARYRIRYYKMLQKASKDKQNFEVKEHYAMDLLEKDDFSEKFLDKNRYFMHFEKDGTLDWSFDPDLCRLRDLDDYHRLVPRNYDGCKYVNWDQYRMHFYNYEAEHEYLDYYKELSKKLKWMEDYVLIDGTSLKWGKISTRGAYQAMKIATGFSKITPNLAYTGYYECLHNMRFDAFWFKEIVGVYFEIWLRVTKQKKSFICALEEVYKLNKFPRSQKRMKYVLENDCSNMEMEFHTYTASVTSEVTEDEAHELIAEAAKKLAPERPKFYEHYIQKKRAIAQAIGLIPTVQQASAVRATSGYLVAARKWITTNLLRLIYMFAKHLHTREGQPMHKL</sequence>
<proteinExistence type="predicted"/>
<dbReference type="EMBL" id="GBRH01246277">
    <property type="protein sequence ID" value="JAD51618.1"/>
    <property type="molecule type" value="Transcribed_RNA"/>
</dbReference>
<accession>A0A0A9AP61</accession>
<organism evidence="2">
    <name type="scientific">Arundo donax</name>
    <name type="common">Giant reed</name>
    <name type="synonym">Donax arundinaceus</name>
    <dbReference type="NCBI Taxonomy" id="35708"/>
    <lineage>
        <taxon>Eukaryota</taxon>
        <taxon>Viridiplantae</taxon>
        <taxon>Streptophyta</taxon>
        <taxon>Embryophyta</taxon>
        <taxon>Tracheophyta</taxon>
        <taxon>Spermatophyta</taxon>
        <taxon>Magnoliopsida</taxon>
        <taxon>Liliopsida</taxon>
        <taxon>Poales</taxon>
        <taxon>Poaceae</taxon>
        <taxon>PACMAD clade</taxon>
        <taxon>Arundinoideae</taxon>
        <taxon>Arundineae</taxon>
        <taxon>Arundo</taxon>
    </lineage>
</organism>
<feature type="region of interest" description="Disordered" evidence="1">
    <location>
        <begin position="205"/>
        <end position="235"/>
    </location>
</feature>